<sequence length="261" mass="29729">MTIKGDGRQIFQLRQFSFLFRDLRLRCAQCVDLVVARVNVNFVVYRIEDQIVAVFHLSGDATGAHNRRQLKGARHDRRVGGTAANVGDKAEHFFQVQLCGFGRCQIGCNQDDFILNGAQIDNRHTQNVAQQAFTNVAHVSGALFQVFVVQLFQGGCLTFDNFMGCRVGSHALIFNQGYDFLLQLLIFQQHDVAFEDGFFFFAESFTCFRFDRFQLRRCLGTTAQETLNFLINLVGRNFLPVDDDLIFFQQKCFAESDTRGC</sequence>
<dbReference type="EMBL" id="AXOM01000015">
    <property type="protein sequence ID" value="ESS59472.1"/>
    <property type="molecule type" value="Genomic_DNA"/>
</dbReference>
<organism evidence="1 2">
    <name type="scientific">Enterobacter cloacae S611</name>
    <dbReference type="NCBI Taxonomy" id="1399146"/>
    <lineage>
        <taxon>Bacteria</taxon>
        <taxon>Pseudomonadati</taxon>
        <taxon>Pseudomonadota</taxon>
        <taxon>Gammaproteobacteria</taxon>
        <taxon>Enterobacterales</taxon>
        <taxon>Enterobacteriaceae</taxon>
        <taxon>Enterobacter</taxon>
        <taxon>Enterobacter cloacae complex</taxon>
    </lineage>
</organism>
<protein>
    <submittedName>
        <fullName evidence="1">Uncharacterized protein</fullName>
    </submittedName>
</protein>
<dbReference type="Proteomes" id="UP000017834">
    <property type="component" value="Unassembled WGS sequence"/>
</dbReference>
<comment type="caution">
    <text evidence="1">The sequence shown here is derived from an EMBL/GenBank/DDBJ whole genome shotgun (WGS) entry which is preliminary data.</text>
</comment>
<proteinExistence type="predicted"/>
<reference evidence="1 2" key="1">
    <citation type="journal article" date="2014" name="Genome Announc.">
        <title>Draft Genome Sequence of Enterobacter cloacae Strain S611.</title>
        <authorList>
            <person name="Wang D."/>
            <person name="Han C.S."/>
            <person name="Dichosa A.E."/>
            <person name="Gleasner C.D."/>
            <person name="Johnson S.L."/>
            <person name="Daligault H.E."/>
            <person name="Davenport K.W."/>
            <person name="Li P.E."/>
            <person name="Pierson E.A."/>
            <person name="Pierson L.S.III."/>
        </authorList>
    </citation>
    <scope>NUCLEOTIDE SEQUENCE [LARGE SCALE GENOMIC DNA]</scope>
    <source>
        <strain evidence="1 2">S611</strain>
    </source>
</reference>
<evidence type="ECO:0000313" key="1">
    <source>
        <dbReference type="EMBL" id="ESS59472.1"/>
    </source>
</evidence>
<evidence type="ECO:0000313" key="2">
    <source>
        <dbReference type="Proteomes" id="UP000017834"/>
    </source>
</evidence>
<gene>
    <name evidence="1" type="ORF">EDP2_3983</name>
</gene>
<accession>A0ABP2ZRX1</accession>
<name>A0ABP2ZRX1_ENTCL</name>
<keyword evidence="2" id="KW-1185">Reference proteome</keyword>